<dbReference type="GO" id="GO:0032259">
    <property type="term" value="P:methylation"/>
    <property type="evidence" value="ECO:0007669"/>
    <property type="project" value="UniProtKB-KW"/>
</dbReference>
<name>A0A977PJS0_9CREN</name>
<sequence length="190" mass="21034">MTLRDLVSGFNCDLVCVEEPCFCWDDSVYKPAEDTWLAWELVEELPYVGGLGVDVGCGSGALLNVISKKVERVVGVDLNPCAVKACKSCGFEALLCSSMSCLREADLVVANLPYLPCSDDMSVCESYLPQVLEGLKVKENGYLILIYSSLTTIDPLRMLKGFRMVMERKVNMGMEELIGMVLRREPQNTL</sequence>
<dbReference type="KEGG" id="ipc:IPA_00925"/>
<dbReference type="EMBL" id="CP006868">
    <property type="protein sequence ID" value="UXD21182.1"/>
    <property type="molecule type" value="Genomic_DNA"/>
</dbReference>
<dbReference type="AlphaFoldDB" id="A0A977PJS0"/>
<proteinExistence type="predicted"/>
<dbReference type="GO" id="GO:0008757">
    <property type="term" value="F:S-adenosylmethionine-dependent methyltransferase activity"/>
    <property type="evidence" value="ECO:0007669"/>
    <property type="project" value="InterPro"/>
</dbReference>
<dbReference type="InterPro" id="IPR013216">
    <property type="entry name" value="Methyltransf_11"/>
</dbReference>
<keyword evidence="2" id="KW-0808">Transferase</keyword>
<reference evidence="2" key="1">
    <citation type="submission" date="2013-11" db="EMBL/GenBank/DDBJ databases">
        <title>Comparative genomics of Ignicoccus.</title>
        <authorList>
            <person name="Podar M."/>
        </authorList>
    </citation>
    <scope>NUCLEOTIDE SEQUENCE</scope>
    <source>
        <strain evidence="2">DSM 13166</strain>
    </source>
</reference>
<keyword evidence="3" id="KW-1185">Reference proteome</keyword>
<keyword evidence="2" id="KW-0489">Methyltransferase</keyword>
<organism evidence="2 3">
    <name type="scientific">Ignicoccus pacificus DSM 13166</name>
    <dbReference type="NCBI Taxonomy" id="940294"/>
    <lineage>
        <taxon>Archaea</taxon>
        <taxon>Thermoproteota</taxon>
        <taxon>Thermoprotei</taxon>
        <taxon>Desulfurococcales</taxon>
        <taxon>Desulfurococcaceae</taxon>
        <taxon>Ignicoccus</taxon>
    </lineage>
</organism>
<evidence type="ECO:0000313" key="3">
    <source>
        <dbReference type="Proteomes" id="UP001063698"/>
    </source>
</evidence>
<feature type="domain" description="Methyltransferase type 11" evidence="1">
    <location>
        <begin position="53"/>
        <end position="121"/>
    </location>
</feature>
<dbReference type="SUPFAM" id="SSF53335">
    <property type="entry name" value="S-adenosyl-L-methionine-dependent methyltransferases"/>
    <property type="match status" value="1"/>
</dbReference>
<dbReference type="Pfam" id="PF08241">
    <property type="entry name" value="Methyltransf_11"/>
    <property type="match status" value="1"/>
</dbReference>
<protein>
    <submittedName>
        <fullName evidence="2">Methylase</fullName>
    </submittedName>
</protein>
<evidence type="ECO:0000313" key="2">
    <source>
        <dbReference type="EMBL" id="UXD21182.1"/>
    </source>
</evidence>
<dbReference type="Gene3D" id="3.40.50.150">
    <property type="entry name" value="Vaccinia Virus protein VP39"/>
    <property type="match status" value="1"/>
</dbReference>
<evidence type="ECO:0000259" key="1">
    <source>
        <dbReference type="Pfam" id="PF08241"/>
    </source>
</evidence>
<accession>A0A977PJS0</accession>
<dbReference type="CDD" id="cd02440">
    <property type="entry name" value="AdoMet_MTases"/>
    <property type="match status" value="1"/>
</dbReference>
<dbReference type="InterPro" id="IPR029063">
    <property type="entry name" value="SAM-dependent_MTases_sf"/>
</dbReference>
<gene>
    <name evidence="2" type="ORF">IPA_00925</name>
</gene>
<dbReference type="Proteomes" id="UP001063698">
    <property type="component" value="Chromosome"/>
</dbReference>